<evidence type="ECO:0000313" key="1">
    <source>
        <dbReference type="EMBL" id="KAA6367702.1"/>
    </source>
</evidence>
<organism evidence="1 2">
    <name type="scientific">Streblomastix strix</name>
    <dbReference type="NCBI Taxonomy" id="222440"/>
    <lineage>
        <taxon>Eukaryota</taxon>
        <taxon>Metamonada</taxon>
        <taxon>Preaxostyla</taxon>
        <taxon>Oxymonadida</taxon>
        <taxon>Streblomastigidae</taxon>
        <taxon>Streblomastix</taxon>
    </lineage>
</organism>
<protein>
    <submittedName>
        <fullName evidence="1">Uncharacterized protein</fullName>
    </submittedName>
</protein>
<dbReference type="EMBL" id="SNRW01018064">
    <property type="protein sequence ID" value="KAA6367702.1"/>
    <property type="molecule type" value="Genomic_DNA"/>
</dbReference>
<proteinExistence type="predicted"/>
<accession>A0A5J4UCW5</accession>
<comment type="caution">
    <text evidence="1">The sequence shown here is derived from an EMBL/GenBank/DDBJ whole genome shotgun (WGS) entry which is preliminary data.</text>
</comment>
<gene>
    <name evidence="1" type="ORF">EZS28_036771</name>
</gene>
<reference evidence="1 2" key="1">
    <citation type="submission" date="2019-03" db="EMBL/GenBank/DDBJ databases">
        <title>Single cell metagenomics reveals metabolic interactions within the superorganism composed of flagellate Streblomastix strix and complex community of Bacteroidetes bacteria on its surface.</title>
        <authorList>
            <person name="Treitli S.C."/>
            <person name="Kolisko M."/>
            <person name="Husnik F."/>
            <person name="Keeling P."/>
            <person name="Hampl V."/>
        </authorList>
    </citation>
    <scope>NUCLEOTIDE SEQUENCE [LARGE SCALE GENOMIC DNA]</scope>
    <source>
        <strain evidence="1">ST1C</strain>
    </source>
</reference>
<dbReference type="Proteomes" id="UP000324800">
    <property type="component" value="Unassembled WGS sequence"/>
</dbReference>
<sequence>MEKVIENDQAIEKQKYCLQEEVVFILNEVIKPDLTHVPINTEVVIIILHQYQEEEEKQKKTCIIMEIVTNTDKMRIMLGMDVVLVKVNEREIVNKQKMEKEILTNENFIEFGKQILKKDQSEFIHKYVEEQMEQNMNVSEMIQMEKKKDHGGMINMTKDVVIDQNIVMRDEHLQLIC</sequence>
<name>A0A5J4UCW5_9EUKA</name>
<dbReference type="AlphaFoldDB" id="A0A5J4UCW5"/>
<evidence type="ECO:0000313" key="2">
    <source>
        <dbReference type="Proteomes" id="UP000324800"/>
    </source>
</evidence>